<name>A0A507ANP4_9PEZI</name>
<evidence type="ECO:0000313" key="5">
    <source>
        <dbReference type="EMBL" id="TPX12445.1"/>
    </source>
</evidence>
<dbReference type="OrthoDB" id="4703at2759"/>
<evidence type="ECO:0000256" key="4">
    <source>
        <dbReference type="SAM" id="MobiDB-lite"/>
    </source>
</evidence>
<organism evidence="5 6">
    <name type="scientific">Thyridium curvatum</name>
    <dbReference type="NCBI Taxonomy" id="1093900"/>
    <lineage>
        <taxon>Eukaryota</taxon>
        <taxon>Fungi</taxon>
        <taxon>Dikarya</taxon>
        <taxon>Ascomycota</taxon>
        <taxon>Pezizomycotina</taxon>
        <taxon>Sordariomycetes</taxon>
        <taxon>Sordariomycetidae</taxon>
        <taxon>Thyridiales</taxon>
        <taxon>Thyridiaceae</taxon>
        <taxon>Thyridium</taxon>
    </lineage>
</organism>
<feature type="repeat" description="ANK" evidence="3">
    <location>
        <begin position="62"/>
        <end position="94"/>
    </location>
</feature>
<gene>
    <name evidence="5" type="ORF">E0L32_006857</name>
</gene>
<dbReference type="InterPro" id="IPR015943">
    <property type="entry name" value="WD40/YVTN_repeat-like_dom_sf"/>
</dbReference>
<feature type="compositionally biased region" description="Basic residues" evidence="4">
    <location>
        <begin position="976"/>
        <end position="993"/>
    </location>
</feature>
<dbReference type="SUPFAM" id="SSF48403">
    <property type="entry name" value="Ankyrin repeat"/>
    <property type="match status" value="1"/>
</dbReference>
<sequence>MATRFYLKEHPPGEKTNAGDDFPDAENIWSDLQLASAEGNIERVVDLLSRGHDPNEPPVGWYGKTALQAASSAGHLAIVEHLLAAGATVDAPGGNNGGRTALALAAESGHLGIVLRLIANGAQVNRPPHRYMGRTALQGAAQGGHMAVVEALLERGADINAPPAHNSGRTALQAAVEGQHMEVTRFLLSKGALVNTPLMKYKGLTALQAASLNGNSQIVGILLEVGADVNAAGSYYNGYTALYAASESGHLDIVKTLLAAGANANQPAGNKHWTPLQIAYSRGHTEITDPLKNQYRFSKPKIVCVSFSPSEFYQGVSVNTNERSITNMSLRRSIRPRRAPARDQGIEFVVSDLPQPGDEDSEDADFEAPNEAAKDQDDEAGAAYEGSGNPDDDAQKSKPSRGSRKPKTVPKAPAKPPRRKKRLAATRPENFHTIPPYPIDVRGTRIYAGHLKRWDRFRVLIDIMYGPSIQGIDLMNAMRNRWLNHPILPAKSNVSEGGVLPSPWLPNGFESEQEARLRTWFERYRSTGPGVQTSRSLSSQEAVHYVPQSQQGLAVFSGPAAAQEEFHLAQGKGPVSLGSSGISLGQSDSPGEHPEVWMFDIGGLVISMEWAPLSGHTEQLLAFAVIPHADQAESSGPRNIPKEKKKKTAGSIQFWKVKFEQDAEGVARLARQPPEFSLALCFDWGRPRRLAWCPIVLHSSSLHGLLATLHTDGKVRIIEVPKVESARSDLHPDYLESPIATIGITDEYNVDATCMSWCGVNRIVLGHSDGSISLWSIQPTMMLNRLPVHHNTILDIASAYPSKPYMISSNPVGGNCKIIDLSRPSSEQSYITVAITHFQTHLHTWSDHLQGFIAAYPSGNPGNTALACLHARYYPSPRTVFTGYSQPICCSIGASHPYLLVGHPDGSLWSSNAIRKLLYDRGEPVSKVKLFEHEFSPVPPGTVQEPGINGVRGAVRFLQGFEPEANEHPRAERMRQMMKNKRAKETKQKKKRAKGDEDEDEDEDLDDLAAEEDEGLQEKTPRKAAEEPDKKTIADRSKYVIHEPLTRVTDVCWNPNLEFGWWAAAAMGSGIVRIMDLGVDT</sequence>
<feature type="repeat" description="ANK" evidence="3">
    <location>
        <begin position="237"/>
        <end position="269"/>
    </location>
</feature>
<dbReference type="SUPFAM" id="SSF50978">
    <property type="entry name" value="WD40 repeat-like"/>
    <property type="match status" value="1"/>
</dbReference>
<reference evidence="5 6" key="1">
    <citation type="submission" date="2019-06" db="EMBL/GenBank/DDBJ databases">
        <title>Draft genome sequence of the filamentous fungus Phialemoniopsis curvata isolated from diesel fuel.</title>
        <authorList>
            <person name="Varaljay V.A."/>
            <person name="Lyon W.J."/>
            <person name="Crouch A.L."/>
            <person name="Drake C.E."/>
            <person name="Hollomon J.M."/>
            <person name="Nadeau L.J."/>
            <person name="Nunn H.S."/>
            <person name="Stevenson B.S."/>
            <person name="Bojanowski C.L."/>
            <person name="Crookes-Goodson W.J."/>
        </authorList>
    </citation>
    <scope>NUCLEOTIDE SEQUENCE [LARGE SCALE GENOMIC DNA]</scope>
    <source>
        <strain evidence="5 6">D216</strain>
    </source>
</reference>
<feature type="region of interest" description="Disordered" evidence="4">
    <location>
        <begin position="1"/>
        <end position="22"/>
    </location>
</feature>
<accession>A0A507ANP4</accession>
<evidence type="ECO:0000313" key="6">
    <source>
        <dbReference type="Proteomes" id="UP000319257"/>
    </source>
</evidence>
<evidence type="ECO:0000256" key="2">
    <source>
        <dbReference type="ARBA" id="ARBA00023043"/>
    </source>
</evidence>
<keyword evidence="1" id="KW-0677">Repeat</keyword>
<keyword evidence="6" id="KW-1185">Reference proteome</keyword>
<dbReference type="Gene3D" id="2.130.10.10">
    <property type="entry name" value="YVTN repeat-like/Quinoprotein amine dehydrogenase"/>
    <property type="match status" value="1"/>
</dbReference>
<evidence type="ECO:0000256" key="1">
    <source>
        <dbReference type="ARBA" id="ARBA00022737"/>
    </source>
</evidence>
<dbReference type="RefSeq" id="XP_030994156.1">
    <property type="nucleotide sequence ID" value="XM_031141536.1"/>
</dbReference>
<dbReference type="PROSITE" id="PS50297">
    <property type="entry name" value="ANK_REP_REGION"/>
    <property type="match status" value="6"/>
</dbReference>
<protein>
    <submittedName>
        <fullName evidence="5">Uncharacterized protein</fullName>
    </submittedName>
</protein>
<feature type="compositionally biased region" description="Acidic residues" evidence="4">
    <location>
        <begin position="357"/>
        <end position="368"/>
    </location>
</feature>
<feature type="region of interest" description="Disordered" evidence="4">
    <location>
        <begin position="961"/>
        <end position="1031"/>
    </location>
</feature>
<feature type="compositionally biased region" description="Basic residues" evidence="4">
    <location>
        <begin position="398"/>
        <end position="408"/>
    </location>
</feature>
<feature type="repeat" description="ANK" evidence="3">
    <location>
        <begin position="132"/>
        <end position="164"/>
    </location>
</feature>
<comment type="caution">
    <text evidence="5">The sequence shown here is derived from an EMBL/GenBank/DDBJ whole genome shotgun (WGS) entry which is preliminary data.</text>
</comment>
<feature type="compositionally biased region" description="Acidic residues" evidence="4">
    <location>
        <begin position="996"/>
        <end position="1015"/>
    </location>
</feature>
<dbReference type="AlphaFoldDB" id="A0A507ANP4"/>
<dbReference type="PANTHER" id="PTHR24173:SF74">
    <property type="entry name" value="ANKYRIN REPEAT DOMAIN-CONTAINING PROTEIN 16"/>
    <property type="match status" value="1"/>
</dbReference>
<feature type="compositionally biased region" description="Basic and acidic residues" evidence="4">
    <location>
        <begin position="1"/>
        <end position="13"/>
    </location>
</feature>
<keyword evidence="2 3" id="KW-0040">ANK repeat</keyword>
<dbReference type="EMBL" id="SKBQ01000040">
    <property type="protein sequence ID" value="TPX12445.1"/>
    <property type="molecule type" value="Genomic_DNA"/>
</dbReference>
<dbReference type="InParanoid" id="A0A507ANP4"/>
<dbReference type="STRING" id="1093900.A0A507ANP4"/>
<feature type="repeat" description="ANK" evidence="3">
    <location>
        <begin position="167"/>
        <end position="195"/>
    </location>
</feature>
<dbReference type="InterPro" id="IPR036770">
    <property type="entry name" value="Ankyrin_rpt-contain_sf"/>
</dbReference>
<dbReference type="InterPro" id="IPR002110">
    <property type="entry name" value="Ankyrin_rpt"/>
</dbReference>
<dbReference type="Pfam" id="PF12796">
    <property type="entry name" value="Ank_2"/>
    <property type="match status" value="3"/>
</dbReference>
<feature type="repeat" description="ANK" evidence="3">
    <location>
        <begin position="202"/>
        <end position="234"/>
    </location>
</feature>
<dbReference type="InterPro" id="IPR036322">
    <property type="entry name" value="WD40_repeat_dom_sf"/>
</dbReference>
<feature type="compositionally biased region" description="Basic and acidic residues" evidence="4">
    <location>
        <begin position="1016"/>
        <end position="1031"/>
    </location>
</feature>
<evidence type="ECO:0000256" key="3">
    <source>
        <dbReference type="PROSITE-ProRule" id="PRU00023"/>
    </source>
</evidence>
<dbReference type="PROSITE" id="PS50088">
    <property type="entry name" value="ANK_REPEAT"/>
    <property type="match status" value="6"/>
</dbReference>
<feature type="compositionally biased region" description="Basic and acidic residues" evidence="4">
    <location>
        <begin position="965"/>
        <end position="975"/>
    </location>
</feature>
<feature type="region of interest" description="Disordered" evidence="4">
    <location>
        <begin position="329"/>
        <end position="436"/>
    </location>
</feature>
<proteinExistence type="predicted"/>
<dbReference type="SMART" id="SM00248">
    <property type="entry name" value="ANK"/>
    <property type="match status" value="8"/>
</dbReference>
<dbReference type="GeneID" id="41974304"/>
<dbReference type="PRINTS" id="PR01415">
    <property type="entry name" value="ANKYRIN"/>
</dbReference>
<dbReference type="Gene3D" id="1.25.40.20">
    <property type="entry name" value="Ankyrin repeat-containing domain"/>
    <property type="match status" value="2"/>
</dbReference>
<feature type="repeat" description="ANK" evidence="3">
    <location>
        <begin position="97"/>
        <end position="129"/>
    </location>
</feature>
<dbReference type="Proteomes" id="UP000319257">
    <property type="component" value="Unassembled WGS sequence"/>
</dbReference>
<dbReference type="PANTHER" id="PTHR24173">
    <property type="entry name" value="ANKYRIN REPEAT CONTAINING"/>
    <property type="match status" value="1"/>
</dbReference>